<dbReference type="AlphaFoldDB" id="A0A841RC95"/>
<dbReference type="CDD" id="cd12797">
    <property type="entry name" value="M23_peptidase"/>
    <property type="match status" value="1"/>
</dbReference>
<dbReference type="RefSeq" id="WP_184747103.1">
    <property type="nucleotide sequence ID" value="NZ_JACHGJ010000004.1"/>
</dbReference>
<evidence type="ECO:0000259" key="2">
    <source>
        <dbReference type="Pfam" id="PF01551"/>
    </source>
</evidence>
<evidence type="ECO:0000256" key="1">
    <source>
        <dbReference type="SAM" id="Phobius"/>
    </source>
</evidence>
<evidence type="ECO:0000313" key="3">
    <source>
        <dbReference type="EMBL" id="MBB6480847.1"/>
    </source>
</evidence>
<dbReference type="Gene3D" id="2.70.70.10">
    <property type="entry name" value="Glucose Permease (Domain IIA)"/>
    <property type="match status" value="1"/>
</dbReference>
<dbReference type="Pfam" id="PF01551">
    <property type="entry name" value="Peptidase_M23"/>
    <property type="match status" value="1"/>
</dbReference>
<sequence>MRDRKKKDDNLLSMTSRRDNFFVRFIKAGRRKLTVMFIPHSEEKVVNIQISLFTLVFSGVFVLALLGAFFWFSTHYTGNRQQLMASRSNLRNSEASLEVVREEIDSLMKVAGSFNETLSKTLTSLGIDSSANESLARSQGDLSDFVNMIETDSNSNNEVGDLKKLRMSLDNSIEPLNEITDVLLSQKALLTDIPTLWPLKGVRGRVTNPYGPAIHPFTGEWYLHKGLDLGYGMGQPIVATANGKVTLVDYEKNGFGHYMVIQHKYGFDTKYAHMQNIYVKEGQEVKQGDVIGTMGNSGLSDGPHLHYEVRIGSQVLDPAKFINMTDNAYEVIKWTIEEYK</sequence>
<dbReference type="SUPFAM" id="SSF51261">
    <property type="entry name" value="Duplicated hybrid motif"/>
    <property type="match status" value="1"/>
</dbReference>
<proteinExistence type="predicted"/>
<keyword evidence="3" id="KW-0378">Hydrolase</keyword>
<dbReference type="Proteomes" id="UP000587760">
    <property type="component" value="Unassembled WGS sequence"/>
</dbReference>
<accession>A0A841RC95</accession>
<gene>
    <name evidence="3" type="ORF">HNR50_002520</name>
</gene>
<name>A0A841RC95_9SPIO</name>
<organism evidence="3 4">
    <name type="scientific">Spirochaeta isovalerica</name>
    <dbReference type="NCBI Taxonomy" id="150"/>
    <lineage>
        <taxon>Bacteria</taxon>
        <taxon>Pseudomonadati</taxon>
        <taxon>Spirochaetota</taxon>
        <taxon>Spirochaetia</taxon>
        <taxon>Spirochaetales</taxon>
        <taxon>Spirochaetaceae</taxon>
        <taxon>Spirochaeta</taxon>
    </lineage>
</organism>
<keyword evidence="1" id="KW-0812">Transmembrane</keyword>
<reference evidence="3 4" key="1">
    <citation type="submission" date="2020-08" db="EMBL/GenBank/DDBJ databases">
        <title>Genomic Encyclopedia of Type Strains, Phase IV (KMG-IV): sequencing the most valuable type-strain genomes for metagenomic binning, comparative biology and taxonomic classification.</title>
        <authorList>
            <person name="Goeker M."/>
        </authorList>
    </citation>
    <scope>NUCLEOTIDE SEQUENCE [LARGE SCALE GENOMIC DNA]</scope>
    <source>
        <strain evidence="3 4">DSM 2461</strain>
    </source>
</reference>
<dbReference type="InterPro" id="IPR011055">
    <property type="entry name" value="Dup_hybrid_motif"/>
</dbReference>
<feature type="transmembrane region" description="Helical" evidence="1">
    <location>
        <begin position="50"/>
        <end position="72"/>
    </location>
</feature>
<dbReference type="PANTHER" id="PTHR21666:SF270">
    <property type="entry name" value="MUREIN HYDROLASE ACTIVATOR ENVC"/>
    <property type="match status" value="1"/>
</dbReference>
<feature type="domain" description="M23ase beta-sheet core" evidence="2">
    <location>
        <begin position="223"/>
        <end position="318"/>
    </location>
</feature>
<keyword evidence="1" id="KW-0472">Membrane</keyword>
<evidence type="ECO:0000313" key="4">
    <source>
        <dbReference type="Proteomes" id="UP000587760"/>
    </source>
</evidence>
<dbReference type="GO" id="GO:0004222">
    <property type="term" value="F:metalloendopeptidase activity"/>
    <property type="evidence" value="ECO:0007669"/>
    <property type="project" value="TreeGrafter"/>
</dbReference>
<keyword evidence="1" id="KW-1133">Transmembrane helix</keyword>
<dbReference type="InterPro" id="IPR016047">
    <property type="entry name" value="M23ase_b-sheet_dom"/>
</dbReference>
<protein>
    <submittedName>
        <fullName evidence="3">Murein DD-endopeptidase MepM/ murein hydrolase activator NlpD</fullName>
    </submittedName>
</protein>
<dbReference type="InterPro" id="IPR050570">
    <property type="entry name" value="Cell_wall_metabolism_enzyme"/>
</dbReference>
<keyword evidence="4" id="KW-1185">Reference proteome</keyword>
<dbReference type="EMBL" id="JACHGJ010000004">
    <property type="protein sequence ID" value="MBB6480847.1"/>
    <property type="molecule type" value="Genomic_DNA"/>
</dbReference>
<comment type="caution">
    <text evidence="3">The sequence shown here is derived from an EMBL/GenBank/DDBJ whole genome shotgun (WGS) entry which is preliminary data.</text>
</comment>
<dbReference type="PANTHER" id="PTHR21666">
    <property type="entry name" value="PEPTIDASE-RELATED"/>
    <property type="match status" value="1"/>
</dbReference>